<evidence type="ECO:0000256" key="1">
    <source>
        <dbReference type="SAM" id="MobiDB-lite"/>
    </source>
</evidence>
<feature type="region of interest" description="Disordered" evidence="1">
    <location>
        <begin position="1"/>
        <end position="40"/>
    </location>
</feature>
<sequence>MSEIDPTQPANPLPAETTGTSESARPASPKNGTPLPDADTVSIEALFPTRDIRLVIDQATNIVQAVVRDAATGKVLRKLPDDDWLKLVRKLRAFASEAIIDRKA</sequence>
<organism evidence="2 3">
    <name type="scientific">Solidesulfovibrio fructosivorans JJ]</name>
    <dbReference type="NCBI Taxonomy" id="596151"/>
    <lineage>
        <taxon>Bacteria</taxon>
        <taxon>Pseudomonadati</taxon>
        <taxon>Thermodesulfobacteriota</taxon>
        <taxon>Desulfovibrionia</taxon>
        <taxon>Desulfovibrionales</taxon>
        <taxon>Desulfovibrionaceae</taxon>
        <taxon>Solidesulfovibrio</taxon>
    </lineage>
</organism>
<evidence type="ECO:0000313" key="2">
    <source>
        <dbReference type="EMBL" id="EFL51656.1"/>
    </source>
</evidence>
<evidence type="ECO:0000313" key="3">
    <source>
        <dbReference type="Proteomes" id="UP000006250"/>
    </source>
</evidence>
<dbReference type="OrthoDB" id="5461069at2"/>
<accession>E1JV62</accession>
<dbReference type="RefSeq" id="WP_005992618.1">
    <property type="nucleotide sequence ID" value="NZ_AECZ01000008.1"/>
</dbReference>
<evidence type="ECO:0008006" key="4">
    <source>
        <dbReference type="Google" id="ProtNLM"/>
    </source>
</evidence>
<dbReference type="eggNOG" id="ENOG5031872">
    <property type="taxonomic scope" value="Bacteria"/>
</dbReference>
<dbReference type="SUPFAM" id="SSF160214">
    <property type="entry name" value="FlaG-like"/>
    <property type="match status" value="1"/>
</dbReference>
<dbReference type="AlphaFoldDB" id="E1JV62"/>
<keyword evidence="3" id="KW-1185">Reference proteome</keyword>
<name>E1JV62_SOLFR</name>
<comment type="caution">
    <text evidence="2">The sequence shown here is derived from an EMBL/GenBank/DDBJ whole genome shotgun (WGS) entry which is preliminary data.</text>
</comment>
<dbReference type="EMBL" id="AECZ01000008">
    <property type="protein sequence ID" value="EFL51656.1"/>
    <property type="molecule type" value="Genomic_DNA"/>
</dbReference>
<dbReference type="InterPro" id="IPR035924">
    <property type="entry name" value="FlaG-like_sf"/>
</dbReference>
<protein>
    <recommendedName>
        <fullName evidence="4">Flagellar protein FlaG protein</fullName>
    </recommendedName>
</protein>
<dbReference type="Gene3D" id="3.30.160.170">
    <property type="entry name" value="FlaG-like"/>
    <property type="match status" value="1"/>
</dbReference>
<reference evidence="2 3" key="1">
    <citation type="submission" date="2010-08" db="EMBL/GenBank/DDBJ databases">
        <title>The draft genome of Desulfovibrio fructosovorans JJ.</title>
        <authorList>
            <consortium name="US DOE Joint Genome Institute (JGI-PGF)"/>
            <person name="Lucas S."/>
            <person name="Copeland A."/>
            <person name="Lapidus A."/>
            <person name="Cheng J.-F."/>
            <person name="Bruce D."/>
            <person name="Goodwin L."/>
            <person name="Pitluck S."/>
            <person name="Land M.L."/>
            <person name="Hauser L."/>
            <person name="Chang Y.-J."/>
            <person name="Jeffries C."/>
            <person name="Wall J.D."/>
            <person name="Stahl D.A."/>
            <person name="Arkin A.P."/>
            <person name="Dehal P."/>
            <person name="Stolyar S.M."/>
            <person name="Hazen T.C."/>
            <person name="Woyke T.J."/>
        </authorList>
    </citation>
    <scope>NUCLEOTIDE SEQUENCE [LARGE SCALE GENOMIC DNA]</scope>
    <source>
        <strain evidence="2 3">JJ</strain>
    </source>
</reference>
<dbReference type="Proteomes" id="UP000006250">
    <property type="component" value="Unassembled WGS sequence"/>
</dbReference>
<proteinExistence type="predicted"/>
<gene>
    <name evidence="2" type="ORF">DesfrDRAFT_1511</name>
</gene>